<keyword evidence="2" id="KW-1133">Transmembrane helix</keyword>
<gene>
    <name evidence="3" type="ORF">BFN67_06520</name>
</gene>
<dbReference type="EMBL" id="MDET01000045">
    <property type="protein sequence ID" value="OQM73979.1"/>
    <property type="molecule type" value="Genomic_DNA"/>
</dbReference>
<name>A0A1V8RLZ3_9HYPH</name>
<feature type="transmembrane region" description="Helical" evidence="2">
    <location>
        <begin position="77"/>
        <end position="102"/>
    </location>
</feature>
<organism evidence="3 4">
    <name type="scientific">Manganibacter manganicus</name>
    <dbReference type="NCBI Taxonomy" id="1873176"/>
    <lineage>
        <taxon>Bacteria</taxon>
        <taxon>Pseudomonadati</taxon>
        <taxon>Pseudomonadota</taxon>
        <taxon>Alphaproteobacteria</taxon>
        <taxon>Hyphomicrobiales</taxon>
        <taxon>Phyllobacteriaceae</taxon>
        <taxon>Manganibacter</taxon>
    </lineage>
</organism>
<dbReference type="Pfam" id="PF04186">
    <property type="entry name" value="FxsA"/>
    <property type="match status" value="1"/>
</dbReference>
<dbReference type="STRING" id="1873176.BFN67_06520"/>
<evidence type="ECO:0000256" key="2">
    <source>
        <dbReference type="SAM" id="Phobius"/>
    </source>
</evidence>
<dbReference type="OrthoDB" id="9792788at2"/>
<dbReference type="GO" id="GO:0016020">
    <property type="term" value="C:membrane"/>
    <property type="evidence" value="ECO:0007669"/>
    <property type="project" value="InterPro"/>
</dbReference>
<keyword evidence="2" id="KW-0812">Transmembrane</keyword>
<proteinExistence type="predicted"/>
<comment type="caution">
    <text evidence="3">The sequence shown here is derived from an EMBL/GenBank/DDBJ whole genome shotgun (WGS) entry which is preliminary data.</text>
</comment>
<protein>
    <submittedName>
        <fullName evidence="3">Membrane protein FxsA</fullName>
    </submittedName>
</protein>
<sequence length="171" mass="18616">MRISILPFLLLAFPLLEIAGFVVVGQQIGALATIGLVIASSIAGSLLLRHQGFGVMARARQEIDAGRDPSRHLAHGVMVLLAAVLLIIPGFITDIFGLLLFLPPVRDLAWRLFKKRIVTVTSFGADFSTGGFRSRGGNRTIDLDDDDFSRDDDTNPHGRDPNSPWRRLGGD</sequence>
<keyword evidence="4" id="KW-1185">Reference proteome</keyword>
<dbReference type="Proteomes" id="UP000191905">
    <property type="component" value="Unassembled WGS sequence"/>
</dbReference>
<feature type="transmembrane region" description="Helical" evidence="2">
    <location>
        <begin position="28"/>
        <end position="48"/>
    </location>
</feature>
<evidence type="ECO:0000313" key="4">
    <source>
        <dbReference type="Proteomes" id="UP000191905"/>
    </source>
</evidence>
<evidence type="ECO:0000313" key="3">
    <source>
        <dbReference type="EMBL" id="OQM73979.1"/>
    </source>
</evidence>
<keyword evidence="2" id="KW-0472">Membrane</keyword>
<dbReference type="RefSeq" id="WP_080921220.1">
    <property type="nucleotide sequence ID" value="NZ_MDET01000045.1"/>
</dbReference>
<feature type="compositionally biased region" description="Basic and acidic residues" evidence="1">
    <location>
        <begin position="151"/>
        <end position="160"/>
    </location>
</feature>
<feature type="region of interest" description="Disordered" evidence="1">
    <location>
        <begin position="143"/>
        <end position="171"/>
    </location>
</feature>
<accession>A0A1V8RLZ3</accession>
<evidence type="ECO:0000256" key="1">
    <source>
        <dbReference type="SAM" id="MobiDB-lite"/>
    </source>
</evidence>
<dbReference type="PANTHER" id="PTHR35335:SF1">
    <property type="entry name" value="UPF0716 PROTEIN FXSA"/>
    <property type="match status" value="1"/>
</dbReference>
<dbReference type="AlphaFoldDB" id="A0A1V8RLZ3"/>
<dbReference type="NCBIfam" id="NF008528">
    <property type="entry name" value="PRK11463.1-2"/>
    <property type="match status" value="1"/>
</dbReference>
<reference evidence="3 4" key="1">
    <citation type="journal article" date="2016" name="Int. J. Syst. Evol. Microbiol.">
        <title>Pseudaminobacter manganicus sp. nov., isolated from sludge of a manganese mine.</title>
        <authorList>
            <person name="Li J."/>
            <person name="Huang J."/>
            <person name="Liao S."/>
            <person name="Wang G."/>
        </authorList>
    </citation>
    <scope>NUCLEOTIDE SEQUENCE [LARGE SCALE GENOMIC DNA]</scope>
    <source>
        <strain evidence="3 4">JH-7</strain>
    </source>
</reference>
<dbReference type="InterPro" id="IPR007313">
    <property type="entry name" value="FxsA"/>
</dbReference>
<dbReference type="PANTHER" id="PTHR35335">
    <property type="entry name" value="UPF0716 PROTEIN FXSA"/>
    <property type="match status" value="1"/>
</dbReference>